<gene>
    <name evidence="2" type="ORF">H9Q80_12080</name>
</gene>
<sequence>MKLTCTYISVKDMQKSIAFYEAFLNQKAQVYSENRFVQFTCGDTIALYNEAFDEELIKQNKTDEHFNEAYLTDFACKQKAVNTMVTFNYECEDLRYEYERLKKLQIGKLSDLRYVNIKAPYYYFTIEDPDGNELEVTGPYHEE</sequence>
<dbReference type="InterPro" id="IPR004360">
    <property type="entry name" value="Glyas_Fos-R_dOase_dom"/>
</dbReference>
<dbReference type="Gene3D" id="3.10.180.10">
    <property type="entry name" value="2,3-Dihydroxybiphenyl 1,2-Dioxygenase, domain 1"/>
    <property type="match status" value="1"/>
</dbReference>
<dbReference type="Proteomes" id="UP000515856">
    <property type="component" value="Chromosome"/>
</dbReference>
<name>A0A7G9GJM3_9FIRM</name>
<evidence type="ECO:0000313" key="3">
    <source>
        <dbReference type="Proteomes" id="UP000515856"/>
    </source>
</evidence>
<dbReference type="PROSITE" id="PS51819">
    <property type="entry name" value="VOC"/>
    <property type="match status" value="1"/>
</dbReference>
<dbReference type="EMBL" id="CP060636">
    <property type="protein sequence ID" value="QNM11005.1"/>
    <property type="molecule type" value="Genomic_DNA"/>
</dbReference>
<dbReference type="InterPro" id="IPR029068">
    <property type="entry name" value="Glyas_Bleomycin-R_OHBP_Dase"/>
</dbReference>
<organism evidence="2 3">
    <name type="scientific">[Eubacterium] hominis</name>
    <dbReference type="NCBI Taxonomy" id="2764325"/>
    <lineage>
        <taxon>Bacteria</taxon>
        <taxon>Bacillati</taxon>
        <taxon>Bacillota</taxon>
        <taxon>Erysipelotrichia</taxon>
        <taxon>Erysipelotrichales</taxon>
        <taxon>Erysipelotrichaceae</taxon>
        <taxon>Amedibacillus</taxon>
    </lineage>
</organism>
<dbReference type="KEGG" id="ehn:H9Q80_12080"/>
<dbReference type="SUPFAM" id="SSF54593">
    <property type="entry name" value="Glyoxalase/Bleomycin resistance protein/Dihydroxybiphenyl dioxygenase"/>
    <property type="match status" value="1"/>
</dbReference>
<reference evidence="2 3" key="1">
    <citation type="submission" date="2020-08" db="EMBL/GenBank/DDBJ databases">
        <authorList>
            <person name="Liu C."/>
            <person name="Sun Q."/>
        </authorList>
    </citation>
    <scope>NUCLEOTIDE SEQUENCE [LARGE SCALE GENOMIC DNA]</scope>
    <source>
        <strain evidence="2 3">NSJ-61</strain>
    </source>
</reference>
<keyword evidence="3" id="KW-1185">Reference proteome</keyword>
<feature type="domain" description="VOC" evidence="1">
    <location>
        <begin position="2"/>
        <end position="139"/>
    </location>
</feature>
<evidence type="ECO:0000259" key="1">
    <source>
        <dbReference type="PROSITE" id="PS51819"/>
    </source>
</evidence>
<dbReference type="InterPro" id="IPR037523">
    <property type="entry name" value="VOC_core"/>
</dbReference>
<dbReference type="CDD" id="cd06587">
    <property type="entry name" value="VOC"/>
    <property type="match status" value="1"/>
</dbReference>
<protein>
    <submittedName>
        <fullName evidence="2">VOC family protein</fullName>
    </submittedName>
</protein>
<accession>A0A7G9GJM3</accession>
<evidence type="ECO:0000313" key="2">
    <source>
        <dbReference type="EMBL" id="QNM11005.1"/>
    </source>
</evidence>
<proteinExistence type="predicted"/>
<dbReference type="RefSeq" id="WP_117455293.1">
    <property type="nucleotide sequence ID" value="NZ_CP060636.1"/>
</dbReference>
<dbReference type="AlphaFoldDB" id="A0A7G9GJM3"/>
<dbReference type="Pfam" id="PF00903">
    <property type="entry name" value="Glyoxalase"/>
    <property type="match status" value="1"/>
</dbReference>